<dbReference type="Proteomes" id="UP000501690">
    <property type="component" value="Linkage Group LG11"/>
</dbReference>
<name>A0A4D6NN46_VIGUN</name>
<accession>A0A4D6NN46</accession>
<sequence length="67" mass="7513">MVVLRRRAAVARTERMVAEKAPLVRDALQVQWLLVRRRQWCDGDAVVAGDVRRCGGGCHGGGRRKEN</sequence>
<dbReference type="AlphaFoldDB" id="A0A4D6NN46"/>
<proteinExistence type="predicted"/>
<protein>
    <submittedName>
        <fullName evidence="1">Uncharacterized protein</fullName>
    </submittedName>
</protein>
<reference evidence="1 2" key="1">
    <citation type="submission" date="2019-04" db="EMBL/GenBank/DDBJ databases">
        <title>An improved genome assembly and genetic linkage map for asparagus bean, Vigna unguiculata ssp. sesquipedialis.</title>
        <authorList>
            <person name="Xia Q."/>
            <person name="Zhang R."/>
            <person name="Dong Y."/>
        </authorList>
    </citation>
    <scope>NUCLEOTIDE SEQUENCE [LARGE SCALE GENOMIC DNA]</scope>
    <source>
        <tissue evidence="1">Leaf</tissue>
    </source>
</reference>
<dbReference type="EMBL" id="CP039355">
    <property type="protein sequence ID" value="QCE14768.1"/>
    <property type="molecule type" value="Genomic_DNA"/>
</dbReference>
<evidence type="ECO:0000313" key="1">
    <source>
        <dbReference type="EMBL" id="QCE14768.1"/>
    </source>
</evidence>
<gene>
    <name evidence="1" type="ORF">DEO72_LG11g1774</name>
</gene>
<keyword evidence="2" id="KW-1185">Reference proteome</keyword>
<organism evidence="1 2">
    <name type="scientific">Vigna unguiculata</name>
    <name type="common">Cowpea</name>
    <dbReference type="NCBI Taxonomy" id="3917"/>
    <lineage>
        <taxon>Eukaryota</taxon>
        <taxon>Viridiplantae</taxon>
        <taxon>Streptophyta</taxon>
        <taxon>Embryophyta</taxon>
        <taxon>Tracheophyta</taxon>
        <taxon>Spermatophyta</taxon>
        <taxon>Magnoliopsida</taxon>
        <taxon>eudicotyledons</taxon>
        <taxon>Gunneridae</taxon>
        <taxon>Pentapetalae</taxon>
        <taxon>rosids</taxon>
        <taxon>fabids</taxon>
        <taxon>Fabales</taxon>
        <taxon>Fabaceae</taxon>
        <taxon>Papilionoideae</taxon>
        <taxon>50 kb inversion clade</taxon>
        <taxon>NPAAA clade</taxon>
        <taxon>indigoferoid/millettioid clade</taxon>
        <taxon>Phaseoleae</taxon>
        <taxon>Vigna</taxon>
    </lineage>
</organism>
<evidence type="ECO:0000313" key="2">
    <source>
        <dbReference type="Proteomes" id="UP000501690"/>
    </source>
</evidence>